<name>A0ABN0WL47_9BACI</name>
<proteinExistence type="inferred from homology"/>
<dbReference type="InterPro" id="IPR002575">
    <property type="entry name" value="Aminoglycoside_PTrfase"/>
</dbReference>
<accession>A0ABN0WL47</accession>
<keyword evidence="4" id="KW-1185">Reference proteome</keyword>
<evidence type="ECO:0000256" key="1">
    <source>
        <dbReference type="ARBA" id="ARBA00038240"/>
    </source>
</evidence>
<dbReference type="Proteomes" id="UP001500782">
    <property type="component" value="Unassembled WGS sequence"/>
</dbReference>
<dbReference type="Gene3D" id="3.90.1200.10">
    <property type="match status" value="1"/>
</dbReference>
<dbReference type="PANTHER" id="PTHR21064:SF6">
    <property type="entry name" value="AMINOGLYCOSIDE PHOSPHOTRANSFERASE DOMAIN-CONTAINING PROTEIN"/>
    <property type="match status" value="1"/>
</dbReference>
<sequence length="309" mass="36337">MNELLSYINSQYQMKLTKIKSINHSTYQALTQNNQKLAIKIRASQESLLKEVFLYSYLLDQGIPVPTVYYSMNGAVIPFHNEWISIYSWVDGSPIFHHTSYLHTNIFYKYGVWLSRLHKALASLEMPLSESNFLFQVEQWALPVFEKHFDKKQMQTFNQIRATWNSLEDNYHALPSQIIHRDFHPRNVLLKEEQLVSYLDFELSLMGVRIFDICYFLSAVLKESFTQLTSSQEWEEIFVQFLSGYQQSTPFTEVEIQSILPILETIQSLFLANYLGKHDNIQAEKHWHILNYLSHSKSFFSSTLPPKII</sequence>
<dbReference type="SUPFAM" id="SSF56112">
    <property type="entry name" value="Protein kinase-like (PK-like)"/>
    <property type="match status" value="1"/>
</dbReference>
<evidence type="ECO:0000313" key="4">
    <source>
        <dbReference type="Proteomes" id="UP001500782"/>
    </source>
</evidence>
<comment type="caution">
    <text evidence="3">The sequence shown here is derived from an EMBL/GenBank/DDBJ whole genome shotgun (WGS) entry which is preliminary data.</text>
</comment>
<reference evidence="3 4" key="1">
    <citation type="journal article" date="2019" name="Int. J. Syst. Evol. Microbiol.">
        <title>The Global Catalogue of Microorganisms (GCM) 10K type strain sequencing project: providing services to taxonomists for standard genome sequencing and annotation.</title>
        <authorList>
            <consortium name="The Broad Institute Genomics Platform"/>
            <consortium name="The Broad Institute Genome Sequencing Center for Infectious Disease"/>
            <person name="Wu L."/>
            <person name="Ma J."/>
        </authorList>
    </citation>
    <scope>NUCLEOTIDE SEQUENCE [LARGE SCALE GENOMIC DNA]</scope>
    <source>
        <strain evidence="3 4">JCM 9731</strain>
    </source>
</reference>
<feature type="domain" description="Aminoglycoside phosphotransferase" evidence="2">
    <location>
        <begin position="23"/>
        <end position="219"/>
    </location>
</feature>
<organism evidence="3 4">
    <name type="scientific">Bacillus carboniphilus</name>
    <dbReference type="NCBI Taxonomy" id="86663"/>
    <lineage>
        <taxon>Bacteria</taxon>
        <taxon>Bacillati</taxon>
        <taxon>Bacillota</taxon>
        <taxon>Bacilli</taxon>
        <taxon>Bacillales</taxon>
        <taxon>Bacillaceae</taxon>
        <taxon>Bacillus</taxon>
    </lineage>
</organism>
<dbReference type="Gene3D" id="3.30.200.20">
    <property type="entry name" value="Phosphorylase Kinase, domain 1"/>
    <property type="match status" value="1"/>
</dbReference>
<dbReference type="InterPro" id="IPR050249">
    <property type="entry name" value="Pseudomonas-type_ThrB"/>
</dbReference>
<evidence type="ECO:0000313" key="3">
    <source>
        <dbReference type="EMBL" id="GAA0340324.1"/>
    </source>
</evidence>
<protein>
    <recommendedName>
        <fullName evidence="2">Aminoglycoside phosphotransferase domain-containing protein</fullName>
    </recommendedName>
</protein>
<dbReference type="PANTHER" id="PTHR21064">
    <property type="entry name" value="AMINOGLYCOSIDE PHOSPHOTRANSFERASE DOMAIN-CONTAINING PROTEIN-RELATED"/>
    <property type="match status" value="1"/>
</dbReference>
<dbReference type="RefSeq" id="WP_343801466.1">
    <property type="nucleotide sequence ID" value="NZ_BAAADJ010000058.1"/>
</dbReference>
<evidence type="ECO:0000259" key="2">
    <source>
        <dbReference type="Pfam" id="PF01636"/>
    </source>
</evidence>
<dbReference type="InterPro" id="IPR011009">
    <property type="entry name" value="Kinase-like_dom_sf"/>
</dbReference>
<dbReference type="EMBL" id="BAAADJ010000058">
    <property type="protein sequence ID" value="GAA0340324.1"/>
    <property type="molecule type" value="Genomic_DNA"/>
</dbReference>
<comment type="similarity">
    <text evidence="1">Belongs to the pseudomonas-type ThrB family.</text>
</comment>
<dbReference type="Pfam" id="PF01636">
    <property type="entry name" value="APH"/>
    <property type="match status" value="1"/>
</dbReference>
<gene>
    <name evidence="3" type="ORF">GCM10008967_33360</name>
</gene>